<reference evidence="1 2" key="2">
    <citation type="submission" date="2018-11" db="EMBL/GenBank/DDBJ databases">
        <authorList>
            <consortium name="Pathogen Informatics"/>
        </authorList>
    </citation>
    <scope>NUCLEOTIDE SEQUENCE [LARGE SCALE GENOMIC DNA]</scope>
</reference>
<dbReference type="Proteomes" id="UP000271098">
    <property type="component" value="Unassembled WGS sequence"/>
</dbReference>
<protein>
    <submittedName>
        <fullName evidence="3">Phosphoprotein</fullName>
    </submittedName>
</protein>
<evidence type="ECO:0000313" key="3">
    <source>
        <dbReference type="WBParaSite" id="GPUH_0001193401-mRNA-1"/>
    </source>
</evidence>
<organism evidence="3">
    <name type="scientific">Gongylonema pulchrum</name>
    <dbReference type="NCBI Taxonomy" id="637853"/>
    <lineage>
        <taxon>Eukaryota</taxon>
        <taxon>Metazoa</taxon>
        <taxon>Ecdysozoa</taxon>
        <taxon>Nematoda</taxon>
        <taxon>Chromadorea</taxon>
        <taxon>Rhabditida</taxon>
        <taxon>Spirurina</taxon>
        <taxon>Spiruromorpha</taxon>
        <taxon>Spiruroidea</taxon>
        <taxon>Gongylonematidae</taxon>
        <taxon>Gongylonema</taxon>
    </lineage>
</organism>
<sequence>MAGYCCLGWSEDTLLVIWYQILHMKSSLKKGRALFGQSPMLEDGEIWDEDDEFGTATRPQTYAAVETEATNRGQLANLISERAETLASDDEQMLRLAAINSSLVSQRRSRNCEPIDVEIDEDAAGSCEQCKFSIKKGFIVMKSAMKQGLIFRTIKQITQFSFIADLC</sequence>
<keyword evidence="2" id="KW-1185">Reference proteome</keyword>
<name>A0A183DT79_9BILA</name>
<evidence type="ECO:0000313" key="2">
    <source>
        <dbReference type="Proteomes" id="UP000271098"/>
    </source>
</evidence>
<reference evidence="3" key="1">
    <citation type="submission" date="2016-06" db="UniProtKB">
        <authorList>
            <consortium name="WormBaseParasite"/>
        </authorList>
    </citation>
    <scope>IDENTIFICATION</scope>
</reference>
<dbReference type="EMBL" id="UYRT01078899">
    <property type="protein sequence ID" value="VDN19511.1"/>
    <property type="molecule type" value="Genomic_DNA"/>
</dbReference>
<evidence type="ECO:0000313" key="1">
    <source>
        <dbReference type="EMBL" id="VDN19511.1"/>
    </source>
</evidence>
<gene>
    <name evidence="1" type="ORF">GPUH_LOCUS11920</name>
</gene>
<dbReference type="WBParaSite" id="GPUH_0001193401-mRNA-1">
    <property type="protein sequence ID" value="GPUH_0001193401-mRNA-1"/>
    <property type="gene ID" value="GPUH_0001193401"/>
</dbReference>
<accession>A0A183DT79</accession>
<proteinExistence type="predicted"/>
<dbReference type="AlphaFoldDB" id="A0A183DT79"/>